<feature type="non-terminal residue" evidence="1">
    <location>
        <position position="1"/>
    </location>
</feature>
<protein>
    <submittedName>
        <fullName evidence="1">Uncharacterized protein</fullName>
    </submittedName>
</protein>
<feature type="non-terminal residue" evidence="1">
    <location>
        <position position="261"/>
    </location>
</feature>
<reference evidence="1" key="1">
    <citation type="submission" date="2018-05" db="EMBL/GenBank/DDBJ databases">
        <authorList>
            <person name="Lanie J.A."/>
            <person name="Ng W.-L."/>
            <person name="Kazmierczak K.M."/>
            <person name="Andrzejewski T.M."/>
            <person name="Davidsen T.M."/>
            <person name="Wayne K.J."/>
            <person name="Tettelin H."/>
            <person name="Glass J.I."/>
            <person name="Rusch D."/>
            <person name="Podicherti R."/>
            <person name="Tsui H.-C.T."/>
            <person name="Winkler M.E."/>
        </authorList>
    </citation>
    <scope>NUCLEOTIDE SEQUENCE</scope>
</reference>
<proteinExistence type="predicted"/>
<sequence length="261" mass="28747">SFSAQGDRVVVASRVDGEVKSWGFDQAPPKQEGNTEWVALRQSDRLAILSAEDRDEAAVVDAAGIAIEAELDDGDSEAGYALTFGSSAPAELINYNDNGIGGELFRINRTREEFIPDRFRVAVDSEKGGIAGVTLLDSWTAVEGDKDREEQPLLLERKGGRILLEMGSLTGKAEDDKEEGWNGRWSEKIVKRDDQSREIIFEKTVEFEGKKVQVRKKISPASPGDFDKLLGDAPKYADGRLLHVTIELTSDKTIGSFPFRL</sequence>
<name>A0A382YUW4_9ZZZZ</name>
<evidence type="ECO:0000313" key="1">
    <source>
        <dbReference type="EMBL" id="SVD86318.1"/>
    </source>
</evidence>
<gene>
    <name evidence="1" type="ORF">METZ01_LOCUS439172</name>
</gene>
<dbReference type="EMBL" id="UINC01178259">
    <property type="protein sequence ID" value="SVD86318.1"/>
    <property type="molecule type" value="Genomic_DNA"/>
</dbReference>
<dbReference type="AlphaFoldDB" id="A0A382YUW4"/>
<accession>A0A382YUW4</accession>
<organism evidence="1">
    <name type="scientific">marine metagenome</name>
    <dbReference type="NCBI Taxonomy" id="408172"/>
    <lineage>
        <taxon>unclassified sequences</taxon>
        <taxon>metagenomes</taxon>
        <taxon>ecological metagenomes</taxon>
    </lineage>
</organism>